<comment type="subunit">
    <text evidence="4">Homodimer.</text>
</comment>
<dbReference type="PANTHER" id="PTHR11142">
    <property type="entry name" value="PSEUDOURIDYLATE SYNTHASE"/>
    <property type="match status" value="1"/>
</dbReference>
<sequence length="250" mass="29143">MKRNIKLTIAYDGSKYRGWQRLKNTDNTIQGKIEQCLSKYFDTDISIIGSSRTDAGAHALDQVANFHVDTDIELDCLHRDLNRYLPEDIIIVTVEDVQERFHSRFWSDKKTYLYRIHTNPIIPPLFERHYVFNLGKELNLDKMNEAIPLFIGKKEFQGFSKRKVKKNTVRTIENIKIEQEGDQILIYLTADGFLYNMVRIIVGTLIEIGLGDRNKDTIKHIFETESREQAGFTAPAEGLVLYKNHFEEKK</sequence>
<dbReference type="FunFam" id="3.30.70.580:FF:000001">
    <property type="entry name" value="tRNA pseudouridine synthase A"/>
    <property type="match status" value="1"/>
</dbReference>
<dbReference type="EMBL" id="AFNU02000002">
    <property type="protein sequence ID" value="ERJ13033.1"/>
    <property type="molecule type" value="Genomic_DNA"/>
</dbReference>
<dbReference type="InterPro" id="IPR001406">
    <property type="entry name" value="PsdUridine_synth_TruA"/>
</dbReference>
<comment type="caution">
    <text evidence="9">The sequence shown here is derived from an EMBL/GenBank/DDBJ whole genome shotgun (WGS) entry which is preliminary data.</text>
</comment>
<feature type="domain" description="Pseudouridine synthase I TruA alpha/beta" evidence="8">
    <location>
        <begin position="9"/>
        <end position="105"/>
    </location>
</feature>
<evidence type="ECO:0000256" key="3">
    <source>
        <dbReference type="ARBA" id="ARBA00023235"/>
    </source>
</evidence>
<keyword evidence="10" id="KW-1185">Reference proteome</keyword>
<dbReference type="Gene3D" id="3.30.70.660">
    <property type="entry name" value="Pseudouridine synthase I, catalytic domain, C-terminal subdomain"/>
    <property type="match status" value="1"/>
</dbReference>
<evidence type="ECO:0000259" key="8">
    <source>
        <dbReference type="Pfam" id="PF01416"/>
    </source>
</evidence>
<dbReference type="GO" id="GO:0003723">
    <property type="term" value="F:RNA binding"/>
    <property type="evidence" value="ECO:0007669"/>
    <property type="project" value="InterPro"/>
</dbReference>
<evidence type="ECO:0000256" key="1">
    <source>
        <dbReference type="ARBA" id="ARBA00009375"/>
    </source>
</evidence>
<evidence type="ECO:0000256" key="4">
    <source>
        <dbReference type="HAMAP-Rule" id="MF_00171"/>
    </source>
</evidence>
<dbReference type="AlphaFoldDB" id="U2EDH8"/>
<dbReference type="InParanoid" id="U2EDH8"/>
<organism evidence="9 10">
    <name type="scientific">Haloplasma contractile SSD-17B</name>
    <dbReference type="NCBI Taxonomy" id="1033810"/>
    <lineage>
        <taxon>Bacteria</taxon>
        <taxon>Bacillati</taxon>
        <taxon>Mycoplasmatota</taxon>
        <taxon>Mollicutes</taxon>
        <taxon>Haloplasmatales</taxon>
        <taxon>Haloplasmataceae</taxon>
        <taxon>Haloplasma</taxon>
    </lineage>
</organism>
<accession>U2EDH8</accession>
<dbReference type="InterPro" id="IPR020095">
    <property type="entry name" value="PsdUridine_synth_TruA_C"/>
</dbReference>
<dbReference type="SUPFAM" id="SSF55120">
    <property type="entry name" value="Pseudouridine synthase"/>
    <property type="match status" value="1"/>
</dbReference>
<comment type="function">
    <text evidence="4">Formation of pseudouridine at positions 38, 39 and 40 in the anticodon stem and loop of transfer RNAs.</text>
</comment>
<dbReference type="InterPro" id="IPR020103">
    <property type="entry name" value="PsdUridine_synth_cat_dom_sf"/>
</dbReference>
<evidence type="ECO:0000256" key="5">
    <source>
        <dbReference type="PIRSR" id="PIRSR001430-1"/>
    </source>
</evidence>
<keyword evidence="2 4" id="KW-0819">tRNA processing</keyword>
<dbReference type="GO" id="GO:0031119">
    <property type="term" value="P:tRNA pseudouridine synthesis"/>
    <property type="evidence" value="ECO:0007669"/>
    <property type="project" value="UniProtKB-UniRule"/>
</dbReference>
<evidence type="ECO:0000313" key="9">
    <source>
        <dbReference type="EMBL" id="ERJ13033.1"/>
    </source>
</evidence>
<evidence type="ECO:0000256" key="7">
    <source>
        <dbReference type="RuleBase" id="RU003792"/>
    </source>
</evidence>
<dbReference type="HAMAP" id="MF_00171">
    <property type="entry name" value="TruA"/>
    <property type="match status" value="1"/>
</dbReference>
<dbReference type="Gene3D" id="3.30.70.580">
    <property type="entry name" value="Pseudouridine synthase I, catalytic domain, N-terminal subdomain"/>
    <property type="match status" value="1"/>
</dbReference>
<comment type="similarity">
    <text evidence="1 4 7">Belongs to the tRNA pseudouridine synthase TruA family.</text>
</comment>
<feature type="domain" description="Pseudouridine synthase I TruA alpha/beta" evidence="8">
    <location>
        <begin position="146"/>
        <end position="246"/>
    </location>
</feature>
<dbReference type="PANTHER" id="PTHR11142:SF22">
    <property type="entry name" value="TRNA PSEUDOURIDINE SYNTHASE A 2"/>
    <property type="match status" value="1"/>
</dbReference>
<reference evidence="9 10" key="1">
    <citation type="journal article" date="2011" name="J. Bacteriol.">
        <title>Genome sequence of Haloplasma contractile, an unusual contractile bacterium from a deep-sea anoxic brine lake.</title>
        <authorList>
            <person name="Antunes A."/>
            <person name="Alam I."/>
            <person name="El Dorry H."/>
            <person name="Siam R."/>
            <person name="Robertson A."/>
            <person name="Bajic V.B."/>
            <person name="Stingl U."/>
        </authorList>
    </citation>
    <scope>NUCLEOTIDE SEQUENCE [LARGE SCALE GENOMIC DNA]</scope>
    <source>
        <strain evidence="9 10">SSD-17B</strain>
    </source>
</reference>
<dbReference type="Proteomes" id="UP000005707">
    <property type="component" value="Unassembled WGS sequence"/>
</dbReference>
<dbReference type="InterPro" id="IPR020094">
    <property type="entry name" value="TruA/RsuA/RluB/E/F_N"/>
</dbReference>
<dbReference type="GO" id="GO:0016829">
    <property type="term" value="F:lyase activity"/>
    <property type="evidence" value="ECO:0007669"/>
    <property type="project" value="UniProtKB-KW"/>
</dbReference>
<dbReference type="NCBIfam" id="TIGR00071">
    <property type="entry name" value="hisT_truA"/>
    <property type="match status" value="1"/>
</dbReference>
<dbReference type="eggNOG" id="COG0101">
    <property type="taxonomic scope" value="Bacteria"/>
</dbReference>
<dbReference type="GO" id="GO:0160147">
    <property type="term" value="F:tRNA pseudouridine(38-40) synthase activity"/>
    <property type="evidence" value="ECO:0007669"/>
    <property type="project" value="UniProtKB-EC"/>
</dbReference>
<keyword evidence="3 4" id="KW-0413">Isomerase</keyword>
<feature type="active site" description="Nucleophile" evidence="4 5">
    <location>
        <position position="54"/>
    </location>
</feature>
<keyword evidence="9" id="KW-0456">Lyase</keyword>
<feature type="binding site" evidence="4 6">
    <location>
        <position position="112"/>
    </location>
    <ligand>
        <name>substrate</name>
    </ligand>
</feature>
<name>U2EDH8_9MOLU</name>
<proteinExistence type="inferred from homology"/>
<dbReference type="InterPro" id="IPR020097">
    <property type="entry name" value="PsdUridine_synth_TruA_a/b_dom"/>
</dbReference>
<dbReference type="Pfam" id="PF01416">
    <property type="entry name" value="PseudoU_synth_1"/>
    <property type="match status" value="2"/>
</dbReference>
<evidence type="ECO:0000313" key="10">
    <source>
        <dbReference type="Proteomes" id="UP000005707"/>
    </source>
</evidence>
<gene>
    <name evidence="9" type="primary">truA2</name>
    <name evidence="4" type="synonym">truA</name>
    <name evidence="9" type="ORF">HLPCO_000642</name>
</gene>
<dbReference type="PIRSF" id="PIRSF001430">
    <property type="entry name" value="tRNA_psdUrid_synth"/>
    <property type="match status" value="1"/>
</dbReference>
<protein>
    <recommendedName>
        <fullName evidence="4">tRNA pseudouridine synthase A</fullName>
        <ecNumber evidence="4">5.4.99.12</ecNumber>
    </recommendedName>
    <alternativeName>
        <fullName evidence="4">tRNA pseudouridine(38-40) synthase</fullName>
    </alternativeName>
    <alternativeName>
        <fullName evidence="4">tRNA pseudouridylate synthase I</fullName>
    </alternativeName>
    <alternativeName>
        <fullName evidence="4">tRNA-uridine isomerase I</fullName>
    </alternativeName>
</protein>
<comment type="caution">
    <text evidence="4">Lacks conserved residue(s) required for the propagation of feature annotation.</text>
</comment>
<dbReference type="CDD" id="cd02570">
    <property type="entry name" value="PseudoU_synth_EcTruA"/>
    <property type="match status" value="1"/>
</dbReference>
<evidence type="ECO:0000256" key="2">
    <source>
        <dbReference type="ARBA" id="ARBA00022694"/>
    </source>
</evidence>
<dbReference type="EC" id="5.4.99.12" evidence="4"/>
<dbReference type="STRING" id="1033810.HLPCO_000642"/>
<reference evidence="9 10" key="2">
    <citation type="journal article" date="2013" name="PLoS ONE">
        <title>INDIGO - INtegrated Data Warehouse of MIcrobial GenOmes with Examples from the Red Sea Extremophiles.</title>
        <authorList>
            <person name="Alam I."/>
            <person name="Antunes A."/>
            <person name="Kamau A.A."/>
            <person name="Ba Alawi W."/>
            <person name="Kalkatawi M."/>
            <person name="Stingl U."/>
            <person name="Bajic V.B."/>
        </authorList>
    </citation>
    <scope>NUCLEOTIDE SEQUENCE [LARGE SCALE GENOMIC DNA]</scope>
    <source>
        <strain evidence="9 10">SSD-17B</strain>
    </source>
</reference>
<evidence type="ECO:0000256" key="6">
    <source>
        <dbReference type="PIRSR" id="PIRSR001430-2"/>
    </source>
</evidence>
<comment type="catalytic activity">
    <reaction evidence="4 7">
        <text>uridine(38/39/40) in tRNA = pseudouridine(38/39/40) in tRNA</text>
        <dbReference type="Rhea" id="RHEA:22376"/>
        <dbReference type="Rhea" id="RHEA-COMP:10085"/>
        <dbReference type="Rhea" id="RHEA-COMP:10087"/>
        <dbReference type="ChEBI" id="CHEBI:65314"/>
        <dbReference type="ChEBI" id="CHEBI:65315"/>
        <dbReference type="EC" id="5.4.99.12"/>
    </reaction>
</comment>